<dbReference type="PANTHER" id="PTHR11849">
    <property type="entry name" value="ETS"/>
    <property type="match status" value="1"/>
</dbReference>
<keyword evidence="3" id="KW-0539">Nucleus</keyword>
<feature type="compositionally biased region" description="Low complexity" evidence="4">
    <location>
        <begin position="19"/>
        <end position="32"/>
    </location>
</feature>
<comment type="similarity">
    <text evidence="1 3">Belongs to the ETS family.</text>
</comment>
<dbReference type="PROSITE" id="PS00346">
    <property type="entry name" value="ETS_DOMAIN_2"/>
    <property type="match status" value="1"/>
</dbReference>
<feature type="region of interest" description="Disordered" evidence="4">
    <location>
        <begin position="167"/>
        <end position="220"/>
    </location>
</feature>
<accession>W6UIY5</accession>
<dbReference type="Pfam" id="PF00178">
    <property type="entry name" value="Ets"/>
    <property type="match status" value="1"/>
</dbReference>
<comment type="subcellular location">
    <subcellularLocation>
        <location evidence="3">Nucleus</location>
    </subcellularLocation>
</comment>
<comment type="caution">
    <text evidence="6">The sequence shown here is derived from an EMBL/GenBank/DDBJ whole genome shotgun (WGS) entry which is preliminary data.</text>
</comment>
<dbReference type="AlphaFoldDB" id="W6UIY5"/>
<keyword evidence="2 3" id="KW-0238">DNA-binding</keyword>
<dbReference type="KEGG" id="egl:EGR_07027"/>
<dbReference type="PRINTS" id="PR00454">
    <property type="entry name" value="ETSDOMAIN"/>
</dbReference>
<evidence type="ECO:0000259" key="5">
    <source>
        <dbReference type="PROSITE" id="PS50061"/>
    </source>
</evidence>
<dbReference type="InterPro" id="IPR046328">
    <property type="entry name" value="ETS_fam"/>
</dbReference>
<dbReference type="EMBL" id="APAU02000068">
    <property type="protein sequence ID" value="EUB58107.1"/>
    <property type="molecule type" value="Genomic_DNA"/>
</dbReference>
<dbReference type="InterPro" id="IPR036388">
    <property type="entry name" value="WH-like_DNA-bd_sf"/>
</dbReference>
<evidence type="ECO:0000256" key="1">
    <source>
        <dbReference type="ARBA" id="ARBA00005562"/>
    </source>
</evidence>
<sequence>MLGLQGERSCDWKNRKKPTCSGSNSDSTTTSSAFNNLSMSQPCQPRQHQHYQHSHQQQSHQKGSLQLWRFLVTMLDDPGSQHLICWAGRKLEFKLNEPEEVARLWGIQKNRPTMNYDKLSRSLRYYYEKGIISKVSGERYVYRFAYEPEVLAKLTLDETLSSVLPTKRGENGQCPSPSFQNVVFPPPPPSPHHHPHQLSSSTCQSVPPPPSQIQSQTQPPPHLQIPVQEMIYQTQWEEQVVYCNNCDYEWSGDYVATVSSSYPTTATTTTSEQYDYAYAYEQNNQVYCTDMDADNYALFECPEYF</sequence>
<feature type="region of interest" description="Disordered" evidence="4">
    <location>
        <begin position="1"/>
        <end position="58"/>
    </location>
</feature>
<dbReference type="Gene3D" id="1.10.10.10">
    <property type="entry name" value="Winged helix-like DNA-binding domain superfamily/Winged helix DNA-binding domain"/>
    <property type="match status" value="1"/>
</dbReference>
<reference evidence="6 7" key="1">
    <citation type="journal article" date="2013" name="Nat. Genet.">
        <title>The genome of the hydatid tapeworm Echinococcus granulosus.</title>
        <authorList>
            <person name="Zheng H."/>
            <person name="Zhang W."/>
            <person name="Zhang L."/>
            <person name="Zhang Z."/>
            <person name="Li J."/>
            <person name="Lu G."/>
            <person name="Zhu Y."/>
            <person name="Wang Y."/>
            <person name="Huang Y."/>
            <person name="Liu J."/>
            <person name="Kang H."/>
            <person name="Chen J."/>
            <person name="Wang L."/>
            <person name="Chen A."/>
            <person name="Yu S."/>
            <person name="Gao Z."/>
            <person name="Jin L."/>
            <person name="Gu W."/>
            <person name="Wang Z."/>
            <person name="Zhao L."/>
            <person name="Shi B."/>
            <person name="Wen H."/>
            <person name="Lin R."/>
            <person name="Jones M.K."/>
            <person name="Brejova B."/>
            <person name="Vinar T."/>
            <person name="Zhao G."/>
            <person name="McManus D.P."/>
            <person name="Chen Z."/>
            <person name="Zhou Y."/>
            <person name="Wang S."/>
        </authorList>
    </citation>
    <scope>NUCLEOTIDE SEQUENCE [LARGE SCALE GENOMIC DNA]</scope>
</reference>
<dbReference type="OMA" id="LICWAGR"/>
<evidence type="ECO:0000256" key="2">
    <source>
        <dbReference type="ARBA" id="ARBA00023125"/>
    </source>
</evidence>
<dbReference type="SMART" id="SM00413">
    <property type="entry name" value="ETS"/>
    <property type="match status" value="1"/>
</dbReference>
<proteinExistence type="inferred from homology"/>
<dbReference type="CTD" id="36342742"/>
<dbReference type="RefSeq" id="XP_024349303.1">
    <property type="nucleotide sequence ID" value="XM_024496276.1"/>
</dbReference>
<dbReference type="GO" id="GO:0043565">
    <property type="term" value="F:sequence-specific DNA binding"/>
    <property type="evidence" value="ECO:0007669"/>
    <property type="project" value="InterPro"/>
</dbReference>
<organism evidence="6 7">
    <name type="scientific">Echinococcus granulosus</name>
    <name type="common">Hydatid tapeworm</name>
    <dbReference type="NCBI Taxonomy" id="6210"/>
    <lineage>
        <taxon>Eukaryota</taxon>
        <taxon>Metazoa</taxon>
        <taxon>Spiralia</taxon>
        <taxon>Lophotrochozoa</taxon>
        <taxon>Platyhelminthes</taxon>
        <taxon>Cestoda</taxon>
        <taxon>Eucestoda</taxon>
        <taxon>Cyclophyllidea</taxon>
        <taxon>Taeniidae</taxon>
        <taxon>Echinococcus</taxon>
        <taxon>Echinococcus granulosus group</taxon>
    </lineage>
</organism>
<dbReference type="GO" id="GO:0005634">
    <property type="term" value="C:nucleus"/>
    <property type="evidence" value="ECO:0007669"/>
    <property type="project" value="UniProtKB-SubCell"/>
</dbReference>
<dbReference type="OrthoDB" id="10067219at2759"/>
<name>W6UIY5_ECHGR</name>
<dbReference type="STRING" id="6210.W6UIY5"/>
<evidence type="ECO:0000313" key="7">
    <source>
        <dbReference type="Proteomes" id="UP000019149"/>
    </source>
</evidence>
<dbReference type="InterPro" id="IPR000418">
    <property type="entry name" value="Ets_dom"/>
</dbReference>
<dbReference type="GO" id="GO:0030154">
    <property type="term" value="P:cell differentiation"/>
    <property type="evidence" value="ECO:0007669"/>
    <property type="project" value="TreeGrafter"/>
</dbReference>
<evidence type="ECO:0000256" key="3">
    <source>
        <dbReference type="RuleBase" id="RU004019"/>
    </source>
</evidence>
<feature type="compositionally biased region" description="Polar residues" evidence="4">
    <location>
        <begin position="33"/>
        <end position="46"/>
    </location>
</feature>
<evidence type="ECO:0000256" key="4">
    <source>
        <dbReference type="SAM" id="MobiDB-lite"/>
    </source>
</evidence>
<dbReference type="InterPro" id="IPR036390">
    <property type="entry name" value="WH_DNA-bd_sf"/>
</dbReference>
<feature type="domain" description="ETS" evidence="5">
    <location>
        <begin position="65"/>
        <end position="145"/>
    </location>
</feature>
<protein>
    <submittedName>
        <fullName evidence="6">ETS domain-containing transcription factor PEA3</fullName>
    </submittedName>
</protein>
<dbReference type="GeneID" id="36342742"/>
<evidence type="ECO:0000313" key="6">
    <source>
        <dbReference type="EMBL" id="EUB58107.1"/>
    </source>
</evidence>
<dbReference type="SUPFAM" id="SSF46785">
    <property type="entry name" value="Winged helix' DNA-binding domain"/>
    <property type="match status" value="1"/>
</dbReference>
<dbReference type="Proteomes" id="UP000019149">
    <property type="component" value="Unassembled WGS sequence"/>
</dbReference>
<gene>
    <name evidence="6" type="ORF">EGR_07027</name>
</gene>
<dbReference type="PROSITE" id="PS50061">
    <property type="entry name" value="ETS_DOMAIN_3"/>
    <property type="match status" value="1"/>
</dbReference>
<keyword evidence="7" id="KW-1185">Reference proteome</keyword>
<dbReference type="GO" id="GO:0000981">
    <property type="term" value="F:DNA-binding transcription factor activity, RNA polymerase II-specific"/>
    <property type="evidence" value="ECO:0007669"/>
    <property type="project" value="TreeGrafter"/>
</dbReference>
<dbReference type="PANTHER" id="PTHR11849:SF282">
    <property type="entry name" value="ETV5-RELATED PROTEIN ETS96B"/>
    <property type="match status" value="1"/>
</dbReference>